<dbReference type="RefSeq" id="XP_033654039.1">
    <property type="nucleotide sequence ID" value="XM_033800910.1"/>
</dbReference>
<dbReference type="PROSITE" id="PS50865">
    <property type="entry name" value="ZF_MYND_2"/>
    <property type="match status" value="1"/>
</dbReference>
<dbReference type="AlphaFoldDB" id="A0A6A6JIM5"/>
<dbReference type="EMBL" id="ML986493">
    <property type="protein sequence ID" value="KAF2276500.1"/>
    <property type="molecule type" value="Genomic_DNA"/>
</dbReference>
<evidence type="ECO:0000256" key="4">
    <source>
        <dbReference type="PROSITE-ProRule" id="PRU00134"/>
    </source>
</evidence>
<protein>
    <recommendedName>
        <fullName evidence="6">MYND-type domain-containing protein</fullName>
    </recommendedName>
</protein>
<evidence type="ECO:0000256" key="1">
    <source>
        <dbReference type="ARBA" id="ARBA00022723"/>
    </source>
</evidence>
<feature type="region of interest" description="Disordered" evidence="5">
    <location>
        <begin position="448"/>
        <end position="501"/>
    </location>
</feature>
<keyword evidence="8" id="KW-1185">Reference proteome</keyword>
<name>A0A6A6JIM5_WESOR</name>
<evidence type="ECO:0000256" key="2">
    <source>
        <dbReference type="ARBA" id="ARBA00022771"/>
    </source>
</evidence>
<keyword evidence="3" id="KW-0862">Zinc</keyword>
<feature type="compositionally biased region" description="Acidic residues" evidence="5">
    <location>
        <begin position="489"/>
        <end position="501"/>
    </location>
</feature>
<dbReference type="InterPro" id="IPR002893">
    <property type="entry name" value="Znf_MYND"/>
</dbReference>
<feature type="region of interest" description="Disordered" evidence="5">
    <location>
        <begin position="1"/>
        <end position="29"/>
    </location>
</feature>
<organism evidence="7 8">
    <name type="scientific">Westerdykella ornata</name>
    <dbReference type="NCBI Taxonomy" id="318751"/>
    <lineage>
        <taxon>Eukaryota</taxon>
        <taxon>Fungi</taxon>
        <taxon>Dikarya</taxon>
        <taxon>Ascomycota</taxon>
        <taxon>Pezizomycotina</taxon>
        <taxon>Dothideomycetes</taxon>
        <taxon>Pleosporomycetidae</taxon>
        <taxon>Pleosporales</taxon>
        <taxon>Sporormiaceae</taxon>
        <taxon>Westerdykella</taxon>
    </lineage>
</organism>
<dbReference type="Pfam" id="PF01753">
    <property type="entry name" value="zf-MYND"/>
    <property type="match status" value="1"/>
</dbReference>
<accession>A0A6A6JIM5</accession>
<reference evidence="7" key="1">
    <citation type="journal article" date="2020" name="Stud. Mycol.">
        <title>101 Dothideomycetes genomes: a test case for predicting lifestyles and emergence of pathogens.</title>
        <authorList>
            <person name="Haridas S."/>
            <person name="Albert R."/>
            <person name="Binder M."/>
            <person name="Bloem J."/>
            <person name="Labutti K."/>
            <person name="Salamov A."/>
            <person name="Andreopoulos B."/>
            <person name="Baker S."/>
            <person name="Barry K."/>
            <person name="Bills G."/>
            <person name="Bluhm B."/>
            <person name="Cannon C."/>
            <person name="Castanera R."/>
            <person name="Culley D."/>
            <person name="Daum C."/>
            <person name="Ezra D."/>
            <person name="Gonzalez J."/>
            <person name="Henrissat B."/>
            <person name="Kuo A."/>
            <person name="Liang C."/>
            <person name="Lipzen A."/>
            <person name="Lutzoni F."/>
            <person name="Magnuson J."/>
            <person name="Mondo S."/>
            <person name="Nolan M."/>
            <person name="Ohm R."/>
            <person name="Pangilinan J."/>
            <person name="Park H.-J."/>
            <person name="Ramirez L."/>
            <person name="Alfaro M."/>
            <person name="Sun H."/>
            <person name="Tritt A."/>
            <person name="Yoshinaga Y."/>
            <person name="Zwiers L.-H."/>
            <person name="Turgeon B."/>
            <person name="Goodwin S."/>
            <person name="Spatafora J."/>
            <person name="Crous P."/>
            <person name="Grigoriev I."/>
        </authorList>
    </citation>
    <scope>NUCLEOTIDE SEQUENCE</scope>
    <source>
        <strain evidence="7">CBS 379.55</strain>
    </source>
</reference>
<keyword evidence="1" id="KW-0479">Metal-binding</keyword>
<evidence type="ECO:0000259" key="6">
    <source>
        <dbReference type="PROSITE" id="PS50865"/>
    </source>
</evidence>
<evidence type="ECO:0000256" key="3">
    <source>
        <dbReference type="ARBA" id="ARBA00022833"/>
    </source>
</evidence>
<keyword evidence="2 4" id="KW-0863">Zinc-finger</keyword>
<feature type="domain" description="MYND-type" evidence="6">
    <location>
        <begin position="73"/>
        <end position="109"/>
    </location>
</feature>
<dbReference type="Proteomes" id="UP000800097">
    <property type="component" value="Unassembled WGS sequence"/>
</dbReference>
<evidence type="ECO:0000256" key="5">
    <source>
        <dbReference type="SAM" id="MobiDB-lite"/>
    </source>
</evidence>
<gene>
    <name evidence="7" type="ORF">EI97DRAFT_458425</name>
</gene>
<sequence>MAQQSTASPARDAEATNTEGIALGGQETRASSPQVKKVAIVSALREAVEPCLPSKPTTGVRKRRRSVLPEHTCAMCPGEGSIKCGKCELVRYCSEECQENDAQVHTMLCESLASFETPPSESHRRAIVFDENPENATARFIWLRVHRNVDEDGSEYDQPNLGEFLKSKDGRVRSTITKNHVLWRPLSHSIHIEHYLPNAHGWDENSAVSKVVDCRYTPRNTWISTILVYATEPNSRELPKIQHLGPQDFRSIVDFLNTSKSCALASDIRYFGKTVQGVRLNCKGDMAEPAARPAIEAVQVPLTHCLFDDSVLLPIPSKLDLPILAARCLRKPEYEKDIELYKGAGALSQSWLLERDERRATTSILPLDHHSRRAYYQGTLVLARQDQKPLFPEHIEALWRYVKYFLEPMMADASSIHADEDARENVQKEITTEKFQLYYRHFQTFQDTEDERKKPSPYDVVRKKGSLKRKSSGSFFNDPKRAKWSWSSETEDAEPMEEEEL</sequence>
<evidence type="ECO:0000313" key="7">
    <source>
        <dbReference type="EMBL" id="KAF2276500.1"/>
    </source>
</evidence>
<dbReference type="GO" id="GO:0008270">
    <property type="term" value="F:zinc ion binding"/>
    <property type="evidence" value="ECO:0007669"/>
    <property type="project" value="UniProtKB-KW"/>
</dbReference>
<feature type="compositionally biased region" description="Basic and acidic residues" evidence="5">
    <location>
        <begin position="450"/>
        <end position="462"/>
    </location>
</feature>
<dbReference type="Gene3D" id="6.10.140.2220">
    <property type="match status" value="1"/>
</dbReference>
<evidence type="ECO:0000313" key="8">
    <source>
        <dbReference type="Proteomes" id="UP000800097"/>
    </source>
</evidence>
<dbReference type="SUPFAM" id="SSF144232">
    <property type="entry name" value="HIT/MYND zinc finger-like"/>
    <property type="match status" value="1"/>
</dbReference>
<dbReference type="OrthoDB" id="437457at2759"/>
<dbReference type="GeneID" id="54554085"/>
<proteinExistence type="predicted"/>